<feature type="domain" description="Yeast cell wall synthesis Kre9/Knh1-like N-terminal" evidence="4">
    <location>
        <begin position="35"/>
        <end position="112"/>
    </location>
</feature>
<dbReference type="OrthoDB" id="5589325at2759"/>
<feature type="compositionally biased region" description="Low complexity" evidence="2">
    <location>
        <begin position="115"/>
        <end position="134"/>
    </location>
</feature>
<proteinExistence type="predicted"/>
<evidence type="ECO:0000313" key="6">
    <source>
        <dbReference type="Proteomes" id="UP000664521"/>
    </source>
</evidence>
<dbReference type="AlphaFoldDB" id="A0A8H3J0Z7"/>
<dbReference type="InterPro" id="IPR018466">
    <property type="entry name" value="Kre9/Knh1-like_N"/>
</dbReference>
<keyword evidence="6" id="KW-1185">Reference proteome</keyword>
<dbReference type="Proteomes" id="UP000664521">
    <property type="component" value="Unassembled WGS sequence"/>
</dbReference>
<dbReference type="EMBL" id="CAJPDS010000117">
    <property type="protein sequence ID" value="CAF9938697.1"/>
    <property type="molecule type" value="Genomic_DNA"/>
</dbReference>
<dbReference type="PANTHER" id="PTHR40633:SF1">
    <property type="entry name" value="GPI ANCHORED SERINE-THREONINE RICH PROTEIN (AFU_ORTHOLOGUE AFUA_1G03630)"/>
    <property type="match status" value="1"/>
</dbReference>
<protein>
    <recommendedName>
        <fullName evidence="4">Yeast cell wall synthesis Kre9/Knh1-like N-terminal domain-containing protein</fullName>
    </recommendedName>
</protein>
<accession>A0A8H3J0Z7</accession>
<dbReference type="PANTHER" id="PTHR40633">
    <property type="entry name" value="MATRIX PROTEIN, PUTATIVE (AFU_ORTHOLOGUE AFUA_8G05410)-RELATED"/>
    <property type="match status" value="1"/>
</dbReference>
<reference evidence="5" key="1">
    <citation type="submission" date="2021-03" db="EMBL/GenBank/DDBJ databases">
        <authorList>
            <person name="Tagirdzhanova G."/>
        </authorList>
    </citation>
    <scope>NUCLEOTIDE SEQUENCE</scope>
</reference>
<name>A0A8H3J0Z7_9LECA</name>
<dbReference type="Pfam" id="PF10342">
    <property type="entry name" value="Kre9_KNH"/>
    <property type="match status" value="1"/>
</dbReference>
<evidence type="ECO:0000256" key="3">
    <source>
        <dbReference type="SAM" id="SignalP"/>
    </source>
</evidence>
<evidence type="ECO:0000259" key="4">
    <source>
        <dbReference type="Pfam" id="PF10342"/>
    </source>
</evidence>
<evidence type="ECO:0000313" key="5">
    <source>
        <dbReference type="EMBL" id="CAF9938697.1"/>
    </source>
</evidence>
<sequence>MSPLRHLARSFLLALNLFLTPVLSAGVKFTNSDYSAITAGQTFEITWAGDGSEATLALLTGDPSDLKPVITIGSSPSSPFPWLVPTDLTPASSYVLSIAQSGVTNYSPGFAIGGTSSPTSTAPTDTDSTATDEATTTPAPLYLAHGLLGGTNTSNPSPDSSGIGAVVLPTGESKVGQYAAFDGGVARARVELGVWGVGLMAVVGVVLGV</sequence>
<feature type="region of interest" description="Disordered" evidence="2">
    <location>
        <begin position="114"/>
        <end position="134"/>
    </location>
</feature>
<organism evidence="5 6">
    <name type="scientific">Heterodermia speciosa</name>
    <dbReference type="NCBI Taxonomy" id="116794"/>
    <lineage>
        <taxon>Eukaryota</taxon>
        <taxon>Fungi</taxon>
        <taxon>Dikarya</taxon>
        <taxon>Ascomycota</taxon>
        <taxon>Pezizomycotina</taxon>
        <taxon>Lecanoromycetes</taxon>
        <taxon>OSLEUM clade</taxon>
        <taxon>Lecanoromycetidae</taxon>
        <taxon>Caliciales</taxon>
        <taxon>Physciaceae</taxon>
        <taxon>Heterodermia</taxon>
    </lineage>
</organism>
<evidence type="ECO:0000256" key="2">
    <source>
        <dbReference type="SAM" id="MobiDB-lite"/>
    </source>
</evidence>
<evidence type="ECO:0000256" key="1">
    <source>
        <dbReference type="ARBA" id="ARBA00022729"/>
    </source>
</evidence>
<feature type="signal peptide" evidence="3">
    <location>
        <begin position="1"/>
        <end position="24"/>
    </location>
</feature>
<comment type="caution">
    <text evidence="5">The sequence shown here is derived from an EMBL/GenBank/DDBJ whole genome shotgun (WGS) entry which is preliminary data.</text>
</comment>
<feature type="chain" id="PRO_5034525217" description="Yeast cell wall synthesis Kre9/Knh1-like N-terminal domain-containing protein" evidence="3">
    <location>
        <begin position="25"/>
        <end position="209"/>
    </location>
</feature>
<gene>
    <name evidence="5" type="ORF">HETSPECPRED_001168</name>
</gene>
<dbReference type="InterPro" id="IPR052982">
    <property type="entry name" value="SRP1/TIP1-like"/>
</dbReference>
<keyword evidence="1 3" id="KW-0732">Signal</keyword>